<dbReference type="PANTHER" id="PTHR43294:SF20">
    <property type="entry name" value="P-TYPE ATPASE"/>
    <property type="match status" value="1"/>
</dbReference>
<feature type="transmembrane region" description="Helical" evidence="9">
    <location>
        <begin position="750"/>
        <end position="773"/>
    </location>
</feature>
<dbReference type="PRINTS" id="PR00119">
    <property type="entry name" value="CATATPASE"/>
</dbReference>
<dbReference type="InterPro" id="IPR004014">
    <property type="entry name" value="ATPase_P-typ_cation-transptr_N"/>
</dbReference>
<dbReference type="Pfam" id="PF00690">
    <property type="entry name" value="Cation_ATPase_N"/>
    <property type="match status" value="1"/>
</dbReference>
<keyword evidence="7 9" id="KW-1133">Transmembrane helix</keyword>
<dbReference type="SMART" id="SM00831">
    <property type="entry name" value="Cation_ATPase_N"/>
    <property type="match status" value="1"/>
</dbReference>
<dbReference type="GO" id="GO:0005524">
    <property type="term" value="F:ATP binding"/>
    <property type="evidence" value="ECO:0007669"/>
    <property type="project" value="UniProtKB-KW"/>
</dbReference>
<dbReference type="SFLD" id="SFLDG00002">
    <property type="entry name" value="C1.7:_P-type_atpase_like"/>
    <property type="match status" value="1"/>
</dbReference>
<dbReference type="GO" id="GO:0016887">
    <property type="term" value="F:ATP hydrolysis activity"/>
    <property type="evidence" value="ECO:0007669"/>
    <property type="project" value="InterPro"/>
</dbReference>
<dbReference type="Gene3D" id="2.70.150.10">
    <property type="entry name" value="Calcium-transporting ATPase, cytoplasmic transduction domain A"/>
    <property type="match status" value="1"/>
</dbReference>
<accession>A0A4P6YX26</accession>
<reference evidence="12" key="1">
    <citation type="submission" date="2019-03" db="EMBL/GenBank/DDBJ databases">
        <title>Weissella sp. 26KH-42 Genome sequencing.</title>
        <authorList>
            <person name="Heo J."/>
            <person name="Kim S.-J."/>
            <person name="Kim J.-S."/>
            <person name="Hong S.-B."/>
            <person name="Kwon S.-W."/>
        </authorList>
    </citation>
    <scope>NUCLEOTIDE SEQUENCE [LARGE SCALE GENOMIC DNA]</scope>
    <source>
        <strain evidence="12">26KH-42</strain>
    </source>
</reference>
<keyword evidence="5" id="KW-0067">ATP-binding</keyword>
<feature type="domain" description="Cation-transporting P-type ATPase N-terminal" evidence="10">
    <location>
        <begin position="2"/>
        <end position="76"/>
    </location>
</feature>
<keyword evidence="3 9" id="KW-0812">Transmembrane</keyword>
<dbReference type="PRINTS" id="PR00120">
    <property type="entry name" value="HATPASE"/>
</dbReference>
<proteinExistence type="inferred from homology"/>
<feature type="transmembrane region" description="Helical" evidence="9">
    <location>
        <begin position="60"/>
        <end position="79"/>
    </location>
</feature>
<evidence type="ECO:0000256" key="8">
    <source>
        <dbReference type="ARBA" id="ARBA00023136"/>
    </source>
</evidence>
<dbReference type="Proteomes" id="UP000292886">
    <property type="component" value="Chromosome"/>
</dbReference>
<gene>
    <name evidence="11" type="ORF">EQG49_13215</name>
</gene>
<dbReference type="InterPro" id="IPR001757">
    <property type="entry name" value="P_typ_ATPase"/>
</dbReference>
<dbReference type="SUPFAM" id="SSF56784">
    <property type="entry name" value="HAD-like"/>
    <property type="match status" value="1"/>
</dbReference>
<dbReference type="SUPFAM" id="SSF81660">
    <property type="entry name" value="Metal cation-transporting ATPase, ATP-binding domain N"/>
    <property type="match status" value="1"/>
</dbReference>
<evidence type="ECO:0000313" key="12">
    <source>
        <dbReference type="Proteomes" id="UP000292886"/>
    </source>
</evidence>
<dbReference type="RefSeq" id="WP_133364433.1">
    <property type="nucleotide sequence ID" value="NZ_CP037940.1"/>
</dbReference>
<name>A0A4P6YX26_9LACO</name>
<evidence type="ECO:0000256" key="3">
    <source>
        <dbReference type="ARBA" id="ARBA00022692"/>
    </source>
</evidence>
<evidence type="ECO:0000256" key="5">
    <source>
        <dbReference type="ARBA" id="ARBA00022840"/>
    </source>
</evidence>
<dbReference type="FunFam" id="3.40.50.1000:FF:000083">
    <property type="entry name" value="Sodium/potassium-transporting ATPase subunit alpha"/>
    <property type="match status" value="1"/>
</dbReference>
<feature type="transmembrane region" description="Helical" evidence="9">
    <location>
        <begin position="826"/>
        <end position="843"/>
    </location>
</feature>
<dbReference type="Pfam" id="PF00122">
    <property type="entry name" value="E1-E2_ATPase"/>
    <property type="match status" value="1"/>
</dbReference>
<feature type="transmembrane region" description="Helical" evidence="9">
    <location>
        <begin position="91"/>
        <end position="111"/>
    </location>
</feature>
<dbReference type="SUPFAM" id="SSF81665">
    <property type="entry name" value="Calcium ATPase, transmembrane domain M"/>
    <property type="match status" value="1"/>
</dbReference>
<dbReference type="InterPro" id="IPR059000">
    <property type="entry name" value="ATPase_P-type_domA"/>
</dbReference>
<keyword evidence="6" id="KW-1278">Translocase</keyword>
<dbReference type="InterPro" id="IPR018303">
    <property type="entry name" value="ATPase_P-typ_P_site"/>
</dbReference>
<dbReference type="NCBIfam" id="TIGR01494">
    <property type="entry name" value="ATPase_P-type"/>
    <property type="match status" value="3"/>
</dbReference>
<keyword evidence="8 9" id="KW-0472">Membrane</keyword>
<dbReference type="Gene3D" id="3.40.1110.10">
    <property type="entry name" value="Calcium-transporting ATPase, cytoplasmic domain N"/>
    <property type="match status" value="1"/>
</dbReference>
<dbReference type="SFLD" id="SFLDF00027">
    <property type="entry name" value="p-type_atpase"/>
    <property type="match status" value="1"/>
</dbReference>
<dbReference type="InterPro" id="IPR008250">
    <property type="entry name" value="ATPase_P-typ_transduc_dom_A_sf"/>
</dbReference>
<dbReference type="GO" id="GO:0036376">
    <property type="term" value="P:sodium ion export across plasma membrane"/>
    <property type="evidence" value="ECO:0007669"/>
    <property type="project" value="TreeGrafter"/>
</dbReference>
<dbReference type="KEGG" id="wei:EQG49_13215"/>
<dbReference type="Pfam" id="PF13246">
    <property type="entry name" value="Cation_ATPase"/>
    <property type="match status" value="1"/>
</dbReference>
<feature type="transmembrane region" description="Helical" evidence="9">
    <location>
        <begin position="798"/>
        <end position="820"/>
    </location>
</feature>
<comment type="similarity">
    <text evidence="2">Belongs to the cation transport ATPase (P-type) (TC 3.A.3) family. Type IIA subfamily.</text>
</comment>
<dbReference type="PROSITE" id="PS00154">
    <property type="entry name" value="ATPASE_E1_E2"/>
    <property type="match status" value="1"/>
</dbReference>
<feature type="transmembrane region" description="Helical" evidence="9">
    <location>
        <begin position="863"/>
        <end position="882"/>
    </location>
</feature>
<organism evidence="11 12">
    <name type="scientific">Periweissella cryptocerci</name>
    <dbReference type="NCBI Taxonomy" id="2506420"/>
    <lineage>
        <taxon>Bacteria</taxon>
        <taxon>Bacillati</taxon>
        <taxon>Bacillota</taxon>
        <taxon>Bacilli</taxon>
        <taxon>Lactobacillales</taxon>
        <taxon>Lactobacillaceae</taxon>
        <taxon>Periweissella</taxon>
    </lineage>
</organism>
<sequence>MEYYSKSTTATLNEFKVDEKIGLTAAQVVAANDTYGANTLTTKAEIPYWKMYLLSFKEPLIIVLVGAVILSFVSALYDLNVAHDTAHGMASIYEGVAILFLVIVNATLSFWQEVSARKGLNSLKQIATRQTATLRDRVWSYLDATALVPGDIIKVELGDFIEADVRWLQTSELEVIESHLTGESDAIQKQIDTLDKDIPIGDRTNMGYSGSTVTNGSAQGIVVATGQATELGKIAELIQNVADKTSPLQKSIDKLAKVLMFVAAGLVTLTIIVSFVRGYNISGTITITDVVNMLSTAIVLAVAAIPDALPVVLSIVLTIGASRLVVNKGLIKSLKSVETLGATSFVTSDKTGTLTKNEMTVVKFFANGTTFDVTGRGYESTGAVMPQTESANGYDEFIKGALLNNEASVSRDETGMRVPYGNPTEVALVVLGEKIGQTREAILDSSTEIVRVLPFDSTRKMMSVIVKYRDEYTLYTKGAPDIIIQNAKSAVIADKDIAITAAQAILQAKITEFAEGALRTLAIAQRKITAAEALGGSVNDLEEHLVVTGIVGIIDPPREEVRDSVKTLHDAHINVVMITGDHEATARAIAYDLQIVDNKQAPVIQGVQIEAMTDEELFIVVPDVRVYARVSPEHKQRIIEQLQRHGEIVAMTGDGVNDAPALKAADIGIAMGITGTEVTKDAADLILLDDKFTTIEKAIESGRMIYANIKNFIRHELITNVAEVLSLLIGLLFITTTINKVEVGTPTLTALMVLWVNMVSDSLPSFAIGYDTAQANLMSERPRNPKESILANGTWSRVLIRGTIMGLMVFLAFLWAAHMGMPAEKAQTVAFLTLVFGQLWHVFDARSSSTLYHRNPFDNKRLVLAVLFAGSSSIAVTLLPFFNTVMGTAPLSFPLYLAVLFVPAIPTFVLSGIKELFGVKFF</sequence>
<keyword evidence="4" id="KW-0547">Nucleotide-binding</keyword>
<dbReference type="GO" id="GO:1902600">
    <property type="term" value="P:proton transmembrane transport"/>
    <property type="evidence" value="ECO:0007669"/>
    <property type="project" value="TreeGrafter"/>
</dbReference>
<dbReference type="Gene3D" id="1.20.1110.10">
    <property type="entry name" value="Calcium-transporting ATPase, transmembrane domain"/>
    <property type="match status" value="1"/>
</dbReference>
<protein>
    <submittedName>
        <fullName evidence="11">Cation-transporting P-type ATPase</fullName>
    </submittedName>
</protein>
<dbReference type="PANTHER" id="PTHR43294">
    <property type="entry name" value="SODIUM/POTASSIUM-TRANSPORTING ATPASE SUBUNIT ALPHA"/>
    <property type="match status" value="1"/>
</dbReference>
<evidence type="ECO:0000256" key="7">
    <source>
        <dbReference type="ARBA" id="ARBA00022989"/>
    </source>
</evidence>
<feature type="transmembrane region" description="Helical" evidence="9">
    <location>
        <begin position="894"/>
        <end position="913"/>
    </location>
</feature>
<dbReference type="SFLD" id="SFLDS00003">
    <property type="entry name" value="Haloacid_Dehalogenase"/>
    <property type="match status" value="1"/>
</dbReference>
<dbReference type="SUPFAM" id="SSF81653">
    <property type="entry name" value="Calcium ATPase, transduction domain A"/>
    <property type="match status" value="1"/>
</dbReference>
<dbReference type="Pfam" id="PF00689">
    <property type="entry name" value="Cation_ATPase_C"/>
    <property type="match status" value="1"/>
</dbReference>
<dbReference type="OrthoDB" id="9760364at2"/>
<dbReference type="GO" id="GO:0005886">
    <property type="term" value="C:plasma membrane"/>
    <property type="evidence" value="ECO:0007669"/>
    <property type="project" value="TreeGrafter"/>
</dbReference>
<comment type="subcellular location">
    <subcellularLocation>
        <location evidence="1">Membrane</location>
        <topology evidence="1">Multi-pass membrane protein</topology>
    </subcellularLocation>
</comment>
<dbReference type="InterPro" id="IPR006068">
    <property type="entry name" value="ATPase_P-typ_cation-transptr_C"/>
</dbReference>
<dbReference type="InterPro" id="IPR044492">
    <property type="entry name" value="P_typ_ATPase_HD_dom"/>
</dbReference>
<keyword evidence="12" id="KW-1185">Reference proteome</keyword>
<dbReference type="AlphaFoldDB" id="A0A4P6YX26"/>
<dbReference type="InterPro" id="IPR023298">
    <property type="entry name" value="ATPase_P-typ_TM_dom_sf"/>
</dbReference>
<dbReference type="Gene3D" id="3.40.50.1000">
    <property type="entry name" value="HAD superfamily/HAD-like"/>
    <property type="match status" value="1"/>
</dbReference>
<dbReference type="EMBL" id="CP037940">
    <property type="protein sequence ID" value="QBO37356.1"/>
    <property type="molecule type" value="Genomic_DNA"/>
</dbReference>
<dbReference type="InterPro" id="IPR036412">
    <property type="entry name" value="HAD-like_sf"/>
</dbReference>
<dbReference type="GO" id="GO:0005391">
    <property type="term" value="F:P-type sodium:potassium-exchanging transporter activity"/>
    <property type="evidence" value="ECO:0007669"/>
    <property type="project" value="TreeGrafter"/>
</dbReference>
<evidence type="ECO:0000256" key="2">
    <source>
        <dbReference type="ARBA" id="ARBA00005675"/>
    </source>
</evidence>
<dbReference type="GO" id="GO:0030007">
    <property type="term" value="P:intracellular potassium ion homeostasis"/>
    <property type="evidence" value="ECO:0007669"/>
    <property type="project" value="TreeGrafter"/>
</dbReference>
<evidence type="ECO:0000256" key="1">
    <source>
        <dbReference type="ARBA" id="ARBA00004141"/>
    </source>
</evidence>
<dbReference type="InterPro" id="IPR023214">
    <property type="entry name" value="HAD_sf"/>
</dbReference>
<evidence type="ECO:0000259" key="10">
    <source>
        <dbReference type="SMART" id="SM00831"/>
    </source>
</evidence>
<feature type="transmembrane region" description="Helical" evidence="9">
    <location>
        <begin position="717"/>
        <end position="738"/>
    </location>
</feature>
<dbReference type="InterPro" id="IPR023299">
    <property type="entry name" value="ATPase_P-typ_cyto_dom_N"/>
</dbReference>
<feature type="transmembrane region" description="Helical" evidence="9">
    <location>
        <begin position="258"/>
        <end position="277"/>
    </location>
</feature>
<evidence type="ECO:0000256" key="9">
    <source>
        <dbReference type="SAM" id="Phobius"/>
    </source>
</evidence>
<evidence type="ECO:0000256" key="4">
    <source>
        <dbReference type="ARBA" id="ARBA00022741"/>
    </source>
</evidence>
<feature type="transmembrane region" description="Helical" evidence="9">
    <location>
        <begin position="297"/>
        <end position="326"/>
    </location>
</feature>
<dbReference type="GO" id="GO:1990573">
    <property type="term" value="P:potassium ion import across plasma membrane"/>
    <property type="evidence" value="ECO:0007669"/>
    <property type="project" value="TreeGrafter"/>
</dbReference>
<evidence type="ECO:0000313" key="11">
    <source>
        <dbReference type="EMBL" id="QBO37356.1"/>
    </source>
</evidence>
<evidence type="ECO:0000256" key="6">
    <source>
        <dbReference type="ARBA" id="ARBA00022967"/>
    </source>
</evidence>
<dbReference type="InterPro" id="IPR050510">
    <property type="entry name" value="Cation_transp_ATPase_P-type"/>
</dbReference>
<dbReference type="GO" id="GO:0006883">
    <property type="term" value="P:intracellular sodium ion homeostasis"/>
    <property type="evidence" value="ECO:0007669"/>
    <property type="project" value="TreeGrafter"/>
</dbReference>